<evidence type="ECO:0000256" key="2">
    <source>
        <dbReference type="ARBA" id="ARBA00022475"/>
    </source>
</evidence>
<feature type="region of interest" description="Disordered" evidence="10">
    <location>
        <begin position="261"/>
        <end position="281"/>
    </location>
</feature>
<keyword evidence="13" id="KW-1185">Reference proteome</keyword>
<evidence type="ECO:0000313" key="13">
    <source>
        <dbReference type="Proteomes" id="UP000694865"/>
    </source>
</evidence>
<dbReference type="CDD" id="cd15059">
    <property type="entry name" value="7tmA_alpha2_AR"/>
    <property type="match status" value="1"/>
</dbReference>
<reference evidence="14" key="1">
    <citation type="submission" date="2025-08" db="UniProtKB">
        <authorList>
            <consortium name="RefSeq"/>
        </authorList>
    </citation>
    <scope>IDENTIFICATION</scope>
    <source>
        <tissue evidence="14">Testes</tissue>
    </source>
</reference>
<feature type="transmembrane region" description="Helical" evidence="11">
    <location>
        <begin position="180"/>
        <end position="200"/>
    </location>
</feature>
<dbReference type="Gene3D" id="1.20.1070.10">
    <property type="entry name" value="Rhodopsin 7-helix transmembrane proteins"/>
    <property type="match status" value="2"/>
</dbReference>
<keyword evidence="8 9" id="KW-0807">Transducer</keyword>
<dbReference type="RefSeq" id="XP_002734932.1">
    <property type="nucleotide sequence ID" value="XM_002734886.1"/>
</dbReference>
<feature type="transmembrane region" description="Helical" evidence="11">
    <location>
        <begin position="232"/>
        <end position="250"/>
    </location>
</feature>
<dbReference type="SUPFAM" id="SSF81321">
    <property type="entry name" value="Family A G protein-coupled receptor-like"/>
    <property type="match status" value="1"/>
</dbReference>
<gene>
    <name evidence="14" type="primary">LOC100373264</name>
</gene>
<evidence type="ECO:0000256" key="8">
    <source>
        <dbReference type="ARBA" id="ARBA00023224"/>
    </source>
</evidence>
<feature type="transmembrane region" description="Helical" evidence="11">
    <location>
        <begin position="430"/>
        <end position="449"/>
    </location>
</feature>
<accession>A0ABM0GQ86</accession>
<dbReference type="PROSITE" id="PS50262">
    <property type="entry name" value="G_PROTEIN_RECEP_F1_2"/>
    <property type="match status" value="1"/>
</dbReference>
<keyword evidence="6 11" id="KW-0472">Membrane</keyword>
<keyword evidence="3 9" id="KW-0812">Transmembrane</keyword>
<dbReference type="Pfam" id="PF00001">
    <property type="entry name" value="7tm_1"/>
    <property type="match status" value="1"/>
</dbReference>
<protein>
    <submittedName>
        <fullName evidence="14">Alpha-2C adrenergic receptor-like</fullName>
    </submittedName>
</protein>
<dbReference type="PROSITE" id="PS00237">
    <property type="entry name" value="G_PROTEIN_RECEP_F1_1"/>
    <property type="match status" value="1"/>
</dbReference>
<evidence type="ECO:0000256" key="5">
    <source>
        <dbReference type="ARBA" id="ARBA00023040"/>
    </source>
</evidence>
<feature type="region of interest" description="Disordered" evidence="10">
    <location>
        <begin position="295"/>
        <end position="314"/>
    </location>
</feature>
<feature type="compositionally biased region" description="Basic and acidic residues" evidence="10">
    <location>
        <begin position="270"/>
        <end position="281"/>
    </location>
</feature>
<evidence type="ECO:0000256" key="7">
    <source>
        <dbReference type="ARBA" id="ARBA00023170"/>
    </source>
</evidence>
<dbReference type="GeneID" id="100373264"/>
<feature type="transmembrane region" description="Helical" evidence="11">
    <location>
        <begin position="63"/>
        <end position="89"/>
    </location>
</feature>
<evidence type="ECO:0000256" key="1">
    <source>
        <dbReference type="ARBA" id="ARBA00004651"/>
    </source>
</evidence>
<comment type="similarity">
    <text evidence="9">Belongs to the G-protein coupled receptor 1 family.</text>
</comment>
<feature type="transmembrane region" description="Helical" evidence="11">
    <location>
        <begin position="390"/>
        <end position="410"/>
    </location>
</feature>
<keyword evidence="4 11" id="KW-1133">Transmembrane helix</keyword>
<dbReference type="Proteomes" id="UP000694865">
    <property type="component" value="Unplaced"/>
</dbReference>
<evidence type="ECO:0000256" key="9">
    <source>
        <dbReference type="RuleBase" id="RU000688"/>
    </source>
</evidence>
<dbReference type="PANTHER" id="PTHR24248:SF189">
    <property type="entry name" value="ALPHA2-ADRENERGIC-LIKE OCTOPAMINE RECEPTOR, ISOFORM B"/>
    <property type="match status" value="1"/>
</dbReference>
<keyword evidence="7 9" id="KW-0675">Receptor</keyword>
<proteinExistence type="inferred from homology"/>
<feature type="transmembrane region" description="Helical" evidence="11">
    <location>
        <begin position="127"/>
        <end position="159"/>
    </location>
</feature>
<feature type="domain" description="G-protein coupled receptors family 1 profile" evidence="12">
    <location>
        <begin position="80"/>
        <end position="446"/>
    </location>
</feature>
<sequence length="464" mass="52884">MSTAGITINNTALPILFTNNSRSYTEVLRSNDTHATITTEDWNVTTPVFDSPYPPSGYTGERIILAAIFTIILVFGIVFGNTLVCIAILRERSLKGIQNWFLLSLAVSDLMVGVLIIPFGITNELMGYWIFGLWWCHIWLVMDVMACTASILNLCLISLDRYWSITQALEYAKRRTPRRAAFMIASVWILSGIISIPPLFGWRSDEPADPIYPICLLSEDTGYILYSTSGSFFVPAFVMIVVYIRIWYAAKHRARTSLRMGKVEKRSKHTDKTKTENNKNKHEIPMKRRDYQKISADDVTTSSPSSPGISTRGGISVTDIEPTTITTINEYNDKNSTNSSQNKKLPMVQVLQLKKSNQQTNHNIIARSHNLAADTERQKRKVAQAKERRATFVLGVIMGTFLLMWYPFFQLYVVFALCKVCNIPELLFKFFFWVGYCNSALNPVIYTIFNRDFNRAFRKIVQCK</sequence>
<organism evidence="13 14">
    <name type="scientific">Saccoglossus kowalevskii</name>
    <name type="common">Acorn worm</name>
    <dbReference type="NCBI Taxonomy" id="10224"/>
    <lineage>
        <taxon>Eukaryota</taxon>
        <taxon>Metazoa</taxon>
        <taxon>Hemichordata</taxon>
        <taxon>Enteropneusta</taxon>
        <taxon>Harrimaniidae</taxon>
        <taxon>Saccoglossus</taxon>
    </lineage>
</organism>
<evidence type="ECO:0000256" key="4">
    <source>
        <dbReference type="ARBA" id="ARBA00022989"/>
    </source>
</evidence>
<dbReference type="PRINTS" id="PR00237">
    <property type="entry name" value="GPCRRHODOPSN"/>
</dbReference>
<keyword evidence="2" id="KW-1003">Cell membrane</keyword>
<dbReference type="InterPro" id="IPR000276">
    <property type="entry name" value="GPCR_Rhodpsn"/>
</dbReference>
<dbReference type="PANTHER" id="PTHR24248">
    <property type="entry name" value="ADRENERGIC RECEPTOR-RELATED G-PROTEIN COUPLED RECEPTOR"/>
    <property type="match status" value="1"/>
</dbReference>
<dbReference type="InterPro" id="IPR002233">
    <property type="entry name" value="ADR_fam"/>
</dbReference>
<feature type="compositionally biased region" description="Low complexity" evidence="10">
    <location>
        <begin position="300"/>
        <end position="314"/>
    </location>
</feature>
<evidence type="ECO:0000313" key="14">
    <source>
        <dbReference type="RefSeq" id="XP_002734932.1"/>
    </source>
</evidence>
<evidence type="ECO:0000256" key="3">
    <source>
        <dbReference type="ARBA" id="ARBA00022692"/>
    </source>
</evidence>
<dbReference type="PRINTS" id="PR01103">
    <property type="entry name" value="ADRENERGICR"/>
</dbReference>
<dbReference type="SMART" id="SM01381">
    <property type="entry name" value="7TM_GPCR_Srsx"/>
    <property type="match status" value="1"/>
</dbReference>
<name>A0ABM0GQ86_SACKO</name>
<keyword evidence="5 9" id="KW-0297">G-protein coupled receptor</keyword>
<evidence type="ECO:0000256" key="11">
    <source>
        <dbReference type="SAM" id="Phobius"/>
    </source>
</evidence>
<evidence type="ECO:0000256" key="10">
    <source>
        <dbReference type="SAM" id="MobiDB-lite"/>
    </source>
</evidence>
<dbReference type="InterPro" id="IPR017452">
    <property type="entry name" value="GPCR_Rhodpsn_7TM"/>
</dbReference>
<evidence type="ECO:0000259" key="12">
    <source>
        <dbReference type="PROSITE" id="PS50262"/>
    </source>
</evidence>
<feature type="transmembrane region" description="Helical" evidence="11">
    <location>
        <begin position="101"/>
        <end position="121"/>
    </location>
</feature>
<comment type="subcellular location">
    <subcellularLocation>
        <location evidence="1">Cell membrane</location>
        <topology evidence="1">Multi-pass membrane protein</topology>
    </subcellularLocation>
</comment>
<evidence type="ECO:0000256" key="6">
    <source>
        <dbReference type="ARBA" id="ARBA00023136"/>
    </source>
</evidence>